<dbReference type="Gene3D" id="2.60.40.380">
    <property type="entry name" value="Purple acid phosphatase-like, N-terminal"/>
    <property type="match status" value="1"/>
</dbReference>
<dbReference type="AlphaFoldDB" id="A0A369VWX5"/>
<evidence type="ECO:0000313" key="4">
    <source>
        <dbReference type="Proteomes" id="UP000253918"/>
    </source>
</evidence>
<organism evidence="3 4">
    <name type="scientific">Sphingomonas aracearum</name>
    <dbReference type="NCBI Taxonomy" id="2283317"/>
    <lineage>
        <taxon>Bacteria</taxon>
        <taxon>Pseudomonadati</taxon>
        <taxon>Pseudomonadota</taxon>
        <taxon>Alphaproteobacteria</taxon>
        <taxon>Sphingomonadales</taxon>
        <taxon>Sphingomonadaceae</taxon>
        <taxon>Sphingomonas</taxon>
    </lineage>
</organism>
<dbReference type="CDD" id="cd07389">
    <property type="entry name" value="MPP_PhoD"/>
    <property type="match status" value="1"/>
</dbReference>
<dbReference type="Pfam" id="PF16655">
    <property type="entry name" value="PhoD_N"/>
    <property type="match status" value="1"/>
</dbReference>
<name>A0A369VWX5_9SPHN</name>
<accession>A0A369VWX5</accession>
<dbReference type="InterPro" id="IPR038607">
    <property type="entry name" value="PhoD-like_sf"/>
</dbReference>
<dbReference type="InterPro" id="IPR029052">
    <property type="entry name" value="Metallo-depent_PP-like"/>
</dbReference>
<dbReference type="Proteomes" id="UP000253918">
    <property type="component" value="Unassembled WGS sequence"/>
</dbReference>
<comment type="caution">
    <text evidence="3">The sequence shown here is derived from an EMBL/GenBank/DDBJ whole genome shotgun (WGS) entry which is preliminary data.</text>
</comment>
<dbReference type="PANTHER" id="PTHR43606">
    <property type="entry name" value="PHOSPHATASE, PUTATIVE (AFU_ORTHOLOGUE AFUA_6G08710)-RELATED"/>
    <property type="match status" value="1"/>
</dbReference>
<dbReference type="SUPFAM" id="SSF56300">
    <property type="entry name" value="Metallo-dependent phosphatases"/>
    <property type="match status" value="1"/>
</dbReference>
<keyword evidence="4" id="KW-1185">Reference proteome</keyword>
<dbReference type="OrthoDB" id="327733at2"/>
<dbReference type="Pfam" id="PF09423">
    <property type="entry name" value="PhoD"/>
    <property type="match status" value="1"/>
</dbReference>
<evidence type="ECO:0000259" key="1">
    <source>
        <dbReference type="Pfam" id="PF09423"/>
    </source>
</evidence>
<gene>
    <name evidence="3" type="ORF">DVW87_10670</name>
</gene>
<sequence>MIDRRAVVGGLVGAPALLIHGRSGALSPDRLFTLGVASGEPTPDGMVLWTRLAPRPLQGDGGMGPAAVPVRWEIYADEALRHPVRAGTARAEPALGHSAHVEVRGLEPGRPYWYRFLAGGEASAAGRTRTAPAPGTMPDRLRFCFGSCQKFENGFYAAWANAVADDPDLIFFLGDYIYEAKPSVGTPRVHLNPEPVDVAGYRVRYATYRLDPQLQAAHAVAPWLVTWDDHEVANDYAGLLDQRNDDPALFEKRRAAAYQVYYEFMPLRRAARPRGAAMQLYRTLDWGGLAQFQIIDDRQYRSARACYPPALLREHREGPSVVADCPDLHDPRRTILGWEQERWLGDTLARSRARWNVLAQQTQMTAYPRRDPEHPDDPRRFHTVDTWEGYPASRDRIVARWQEAKVSNPLVIGGDIHAFVASEIRAGETPVAPCLVGGSITTWAGDKLLRANTAENAAYRFANSDVRGYGRVDLRAGRADAVFRAVREPNDPRSAAYDLARFAVEAGSPVLLADRG</sequence>
<feature type="domain" description="Phospholipase D N-terminal" evidence="2">
    <location>
        <begin position="34"/>
        <end position="130"/>
    </location>
</feature>
<feature type="domain" description="PhoD-like phosphatase metallophosphatase" evidence="1">
    <location>
        <begin position="143"/>
        <end position="481"/>
    </location>
</feature>
<evidence type="ECO:0000313" key="3">
    <source>
        <dbReference type="EMBL" id="RDE05670.1"/>
    </source>
</evidence>
<dbReference type="InterPro" id="IPR032093">
    <property type="entry name" value="PhoD_N"/>
</dbReference>
<dbReference type="EMBL" id="QQNB01000002">
    <property type="protein sequence ID" value="RDE05670.1"/>
    <property type="molecule type" value="Genomic_DNA"/>
</dbReference>
<dbReference type="PANTHER" id="PTHR43606:SF2">
    <property type="entry name" value="ALKALINE PHOSPHATASE FAMILY PROTEIN (AFU_ORTHOLOGUE AFUA_5G03860)"/>
    <property type="match status" value="1"/>
</dbReference>
<dbReference type="InterPro" id="IPR018946">
    <property type="entry name" value="PhoD-like_MPP"/>
</dbReference>
<dbReference type="Gene3D" id="3.60.21.70">
    <property type="entry name" value="PhoD-like phosphatase"/>
    <property type="match status" value="1"/>
</dbReference>
<evidence type="ECO:0000259" key="2">
    <source>
        <dbReference type="Pfam" id="PF16655"/>
    </source>
</evidence>
<protein>
    <submittedName>
        <fullName evidence="3">Alkaline phosphatase</fullName>
    </submittedName>
</protein>
<reference evidence="3 4" key="1">
    <citation type="submission" date="2018-07" db="EMBL/GenBank/DDBJ databases">
        <title>a novel species of Sphingomonas isolated from the rhizosphere soil of Araceae plant.</title>
        <authorList>
            <person name="Zhiyong W."/>
            <person name="Qinglan Z."/>
            <person name="Zhiwei F."/>
            <person name="Ding X."/>
            <person name="Gejiao W."/>
            <person name="Shixue Z."/>
        </authorList>
    </citation>
    <scope>NUCLEOTIDE SEQUENCE [LARGE SCALE GENOMIC DNA]</scope>
    <source>
        <strain evidence="3 4">WZY 27</strain>
    </source>
</reference>
<proteinExistence type="predicted"/>
<dbReference type="RefSeq" id="WP_114687739.1">
    <property type="nucleotide sequence ID" value="NZ_QQNB01000002.1"/>
</dbReference>
<dbReference type="InterPro" id="IPR052900">
    <property type="entry name" value="Phospholipid_Metab_Enz"/>
</dbReference>